<sequence length="691" mass="78568">MLKQLLPLAKSVQNLKIELKESLVCSLLGVQVARREEEATECKRAAPAKQQWIVKKDNRKTTDIDEDGFIRVSKGKKVDFVGLLETRVKAPKLGALYSNVFDGWCFSSNIAWHPGGKITIAWNPHRFCVDIVKCTSQLMHLRMSTIEGFNSFLTVVYASNNRTERHILWKDLCGLYTDEYWCIMGDFNDILAKEERVGQRVRTYPDSEFLSCVNFCKLEDVKASGNFFTWSNKQPGADRIYSKIDRVMANQAWINKYECAEAVFLNEGLFDHSPSILSLHPHVVGGKYLSNTLGCGNLILTISRMLVELELSKQVWLTISGPPPRREAREKVIQKQQNYTSFLKQKAKMDWLQDGDTNSALFHACIKHRLRQNRILSIENQQGCRITDSSLISDAFLDFYKNLLGSKRSNKKKVERTVINKGPLVSSNQAECLLKEFTEDDIKKVVFSIPGNKSPGPDVFSSSFYQDNWEIIGSEICGAVKSFLESGNILKEINSTIITLVPKSKCPNSVKDFRPIACCNVIYKIATKLLRSRINDILPSIISQSQGGFIKGRFIGHNILICQDLVRHYGRKAVKPSCMIKLDLQKAYDTIEWSFLEEMLYGLNFLERFIQLVMNCISTPKFSLMFNGSLHGFFEAKRGIRQDDVLLFCHGDFMSILYMLQALKTFSLTSGLYPNPKEGCYICGLHDSPEK</sequence>
<dbReference type="PANTHER" id="PTHR31635">
    <property type="entry name" value="REVERSE TRANSCRIPTASE DOMAIN-CONTAINING PROTEIN-RELATED"/>
    <property type="match status" value="1"/>
</dbReference>
<feature type="domain" description="Reverse transcriptase" evidence="1">
    <location>
        <begin position="502"/>
        <end position="642"/>
    </location>
</feature>
<evidence type="ECO:0000313" key="2">
    <source>
        <dbReference type="EnsemblPlants" id="cds.evm.model.10.377"/>
    </source>
</evidence>
<protein>
    <recommendedName>
        <fullName evidence="1">Reverse transcriptase domain-containing protein</fullName>
    </recommendedName>
</protein>
<keyword evidence="3" id="KW-1185">Reference proteome</keyword>
<dbReference type="AlphaFoldDB" id="A0A803QNJ8"/>
<evidence type="ECO:0000313" key="3">
    <source>
        <dbReference type="Proteomes" id="UP000596661"/>
    </source>
</evidence>
<dbReference type="InterPro" id="IPR000477">
    <property type="entry name" value="RT_dom"/>
</dbReference>
<dbReference type="SUPFAM" id="SSF56219">
    <property type="entry name" value="DNase I-like"/>
    <property type="match status" value="1"/>
</dbReference>
<evidence type="ECO:0000259" key="1">
    <source>
        <dbReference type="Pfam" id="PF00078"/>
    </source>
</evidence>
<dbReference type="InterPro" id="IPR036691">
    <property type="entry name" value="Endo/exonu/phosph_ase_sf"/>
</dbReference>
<dbReference type="Gramene" id="evm.model.10.377">
    <property type="protein sequence ID" value="cds.evm.model.10.377"/>
    <property type="gene ID" value="evm.TU.10.377"/>
</dbReference>
<reference evidence="2" key="1">
    <citation type="submission" date="2021-03" db="UniProtKB">
        <authorList>
            <consortium name="EnsemblPlants"/>
        </authorList>
    </citation>
    <scope>IDENTIFICATION</scope>
</reference>
<dbReference type="InterPro" id="IPR043502">
    <property type="entry name" value="DNA/RNA_pol_sf"/>
</dbReference>
<dbReference type="Pfam" id="PF00078">
    <property type="entry name" value="RVT_1"/>
    <property type="match status" value="1"/>
</dbReference>
<dbReference type="SUPFAM" id="SSF56672">
    <property type="entry name" value="DNA/RNA polymerases"/>
    <property type="match status" value="1"/>
</dbReference>
<organism evidence="2 3">
    <name type="scientific">Cannabis sativa</name>
    <name type="common">Hemp</name>
    <name type="synonym">Marijuana</name>
    <dbReference type="NCBI Taxonomy" id="3483"/>
    <lineage>
        <taxon>Eukaryota</taxon>
        <taxon>Viridiplantae</taxon>
        <taxon>Streptophyta</taxon>
        <taxon>Embryophyta</taxon>
        <taxon>Tracheophyta</taxon>
        <taxon>Spermatophyta</taxon>
        <taxon>Magnoliopsida</taxon>
        <taxon>eudicotyledons</taxon>
        <taxon>Gunneridae</taxon>
        <taxon>Pentapetalae</taxon>
        <taxon>rosids</taxon>
        <taxon>fabids</taxon>
        <taxon>Rosales</taxon>
        <taxon>Cannabaceae</taxon>
        <taxon>Cannabis</taxon>
    </lineage>
</organism>
<dbReference type="Gene3D" id="3.60.10.10">
    <property type="entry name" value="Endonuclease/exonuclease/phosphatase"/>
    <property type="match status" value="1"/>
</dbReference>
<name>A0A803QNJ8_CANSA</name>
<proteinExistence type="predicted"/>
<dbReference type="Proteomes" id="UP000596661">
    <property type="component" value="Unassembled WGS sequence"/>
</dbReference>
<dbReference type="CDD" id="cd01650">
    <property type="entry name" value="RT_nLTR_like"/>
    <property type="match status" value="1"/>
</dbReference>
<accession>A0A803QNJ8</accession>
<dbReference type="EnsemblPlants" id="evm.model.10.377">
    <property type="protein sequence ID" value="cds.evm.model.10.377"/>
    <property type="gene ID" value="evm.TU.10.377"/>
</dbReference>
<dbReference type="EMBL" id="UZAU01000796">
    <property type="status" value="NOT_ANNOTATED_CDS"/>
    <property type="molecule type" value="Genomic_DNA"/>
</dbReference>
<dbReference type="OMA" id="WINKYEC"/>
<dbReference type="PANTHER" id="PTHR31635:SF196">
    <property type="entry name" value="REVERSE TRANSCRIPTASE DOMAIN-CONTAINING PROTEIN-RELATED"/>
    <property type="match status" value="1"/>
</dbReference>